<feature type="region of interest" description="Disordered" evidence="1">
    <location>
        <begin position="109"/>
        <end position="134"/>
    </location>
</feature>
<proteinExistence type="predicted"/>
<dbReference type="PANTHER" id="PTHR32305:SF15">
    <property type="entry name" value="PROTEIN RHSA-RELATED"/>
    <property type="match status" value="1"/>
</dbReference>
<accession>A0A6S6SWU5</accession>
<gene>
    <name evidence="2" type="ORF">HELGO_WM18185</name>
</gene>
<dbReference type="Gene3D" id="2.180.10.10">
    <property type="entry name" value="RHS repeat-associated core"/>
    <property type="match status" value="1"/>
</dbReference>
<dbReference type="NCBIfam" id="TIGR03696">
    <property type="entry name" value="Rhs_assc_core"/>
    <property type="match status" value="1"/>
</dbReference>
<sequence>MVWEAEYATWGNTAKVTYKQTDANIQEEIEFQPLRFQGQYYDQETGLHYNRFRYYDPDVGRFISQDPIGLLGGNNLYQYAPNPTGWVDPLGLMSCDCNGDGKPDIELPQPGETVTGPKGGQDTVTEHTTKDGGEPIIQRDSGGYYYNDLKTGKQVDTGSPYEHGNTVNDAFTEIYTKYDKDNNFLKHGISGEANSRYTENELDGGYVKVREDPLPRIEAVKKERIRTEMNPGPENLESWAGKKKVGHPNYVSPYD</sequence>
<dbReference type="InterPro" id="IPR022385">
    <property type="entry name" value="Rhs_assc_core"/>
</dbReference>
<dbReference type="InterPro" id="IPR050708">
    <property type="entry name" value="T6SS_VgrG/RHS"/>
</dbReference>
<reference evidence="2" key="1">
    <citation type="submission" date="2020-01" db="EMBL/GenBank/DDBJ databases">
        <authorList>
            <person name="Meier V. D."/>
            <person name="Meier V D."/>
        </authorList>
    </citation>
    <scope>NUCLEOTIDE SEQUENCE</scope>
    <source>
        <strain evidence="2">HLG_WM_MAG_06</strain>
    </source>
</reference>
<dbReference type="EMBL" id="CACVAP010000060">
    <property type="protein sequence ID" value="CAA6810584.1"/>
    <property type="molecule type" value="Genomic_DNA"/>
</dbReference>
<evidence type="ECO:0000256" key="1">
    <source>
        <dbReference type="SAM" id="MobiDB-lite"/>
    </source>
</evidence>
<name>A0A6S6SWU5_9BACT</name>
<evidence type="ECO:0000313" key="2">
    <source>
        <dbReference type="EMBL" id="CAA6810584.1"/>
    </source>
</evidence>
<dbReference type="PANTHER" id="PTHR32305">
    <property type="match status" value="1"/>
</dbReference>
<organism evidence="2">
    <name type="scientific">uncultured Sulfurovum sp</name>
    <dbReference type="NCBI Taxonomy" id="269237"/>
    <lineage>
        <taxon>Bacteria</taxon>
        <taxon>Pseudomonadati</taxon>
        <taxon>Campylobacterota</taxon>
        <taxon>Epsilonproteobacteria</taxon>
        <taxon>Campylobacterales</taxon>
        <taxon>Sulfurovaceae</taxon>
        <taxon>Sulfurovum</taxon>
        <taxon>environmental samples</taxon>
    </lineage>
</organism>
<feature type="region of interest" description="Disordered" evidence="1">
    <location>
        <begin position="228"/>
        <end position="255"/>
    </location>
</feature>
<protein>
    <submittedName>
        <fullName evidence="2">Rhs-family protein</fullName>
    </submittedName>
</protein>
<dbReference type="AlphaFoldDB" id="A0A6S6SWU5"/>
<feature type="compositionally biased region" description="Basic and acidic residues" evidence="1">
    <location>
        <begin position="124"/>
        <end position="133"/>
    </location>
</feature>